<reference evidence="2" key="1">
    <citation type="journal article" date="2014" name="Int. J. Syst. Evol. Microbiol.">
        <title>Complete genome sequence of Corynebacterium casei LMG S-19264T (=DSM 44701T), isolated from a smear-ripened cheese.</title>
        <authorList>
            <consortium name="US DOE Joint Genome Institute (JGI-PGF)"/>
            <person name="Walter F."/>
            <person name="Albersmeier A."/>
            <person name="Kalinowski J."/>
            <person name="Ruckert C."/>
        </authorList>
    </citation>
    <scope>NUCLEOTIDE SEQUENCE</scope>
    <source>
        <strain evidence="2">NBRC 108769</strain>
    </source>
</reference>
<evidence type="ECO:0000259" key="1">
    <source>
        <dbReference type="Pfam" id="PF18962"/>
    </source>
</evidence>
<dbReference type="InterPro" id="IPR029058">
    <property type="entry name" value="AB_hydrolase_fold"/>
</dbReference>
<comment type="caution">
    <text evidence="2">The sequence shown here is derived from an EMBL/GenBank/DDBJ whole genome shotgun (WGS) entry which is preliminary data.</text>
</comment>
<evidence type="ECO:0000313" key="2">
    <source>
        <dbReference type="EMBL" id="GLR16488.1"/>
    </source>
</evidence>
<protein>
    <recommendedName>
        <fullName evidence="1">Secretion system C-terminal sorting domain-containing protein</fullName>
    </recommendedName>
</protein>
<keyword evidence="3" id="KW-1185">Reference proteome</keyword>
<reference evidence="2" key="2">
    <citation type="submission" date="2023-01" db="EMBL/GenBank/DDBJ databases">
        <title>Draft genome sequence of Portibacter lacus strain NBRC 108769.</title>
        <authorList>
            <person name="Sun Q."/>
            <person name="Mori K."/>
        </authorList>
    </citation>
    <scope>NUCLEOTIDE SEQUENCE</scope>
    <source>
        <strain evidence="2">NBRC 108769</strain>
    </source>
</reference>
<sequence length="833" mass="94171">MNPDQSTKIQFEKLIVFEKDLPDIDYYEAARTKILATNGTSKVTVLNRADWSNIYTVLQKADDRQDRLLSYYQLFQEARKSMDTKNIYPIMILDYNFKYHIDDSDSQSPEYGRTFSSNILSRTIVGDEIDFIIPDQFLLTNTDQKYKIEIDFDNGDGFIPIDLNTIHSVNYVGERKEFLEMVVRASRNNEDYIYSHFTLRRKSSHIVPTVKRVKNFDVMRSEPNSNHEFTWYDSESGNSLTATILYGNNQNGANKLRRPIIVTDGFDPDDNRNYAMNNSSSDQDKVDERGLYELVNGDPSHWESESSPNFADDLLNDGYDIVFVNFESGADDIIENGKAFKNFLNIVINGSTYRDRKTEMSIIVGPSMGGLITRYALAKLEEDDIPHFTKSWVAFDSPMKGAYIPISVQYAVEFMYDWTFGLKEAIAEAKVKLESTAAQQILLSHFDSYASTIHNTFYNTMLYLGYPNLVKRYAITNGGKNRMFPSTPVGNYENILFRLKFQALPLMYGNSMHNTNSSTSYRLFRGQGSWGATDKYVNNNIAYDGAVGGYNTALYAVNGDNASNALEKDPDNSANFRYMKATFIPTPSALGFEVTPGNVFDSWEDFSVSSSPFDEFFGMEDNEEHVNISQATATRVIDIFRDDFDEGILPFNRNGNSDIVFDKPVAFTHKSTATFGGNGNTVEFKDGVESNIRATDLIKFESGVTIKQGAEISAMTEPVNYATVFRSSNARPGLDPLATSKTRGKVYNHGENEVADQLEFKLSPNPAVDFVKLENTAKEEITFGIYRVTGEMVEKIIISAKTTQRINISHLSPGNYFIKNFSDSSIGKFIKIK</sequence>
<evidence type="ECO:0000313" key="3">
    <source>
        <dbReference type="Proteomes" id="UP001156666"/>
    </source>
</evidence>
<dbReference type="Gene3D" id="3.40.50.1820">
    <property type="entry name" value="alpha/beta hydrolase"/>
    <property type="match status" value="1"/>
</dbReference>
<dbReference type="Pfam" id="PF18962">
    <property type="entry name" value="Por_Secre_tail"/>
    <property type="match status" value="1"/>
</dbReference>
<organism evidence="2 3">
    <name type="scientific">Portibacter lacus</name>
    <dbReference type="NCBI Taxonomy" id="1099794"/>
    <lineage>
        <taxon>Bacteria</taxon>
        <taxon>Pseudomonadati</taxon>
        <taxon>Bacteroidota</taxon>
        <taxon>Saprospiria</taxon>
        <taxon>Saprospirales</taxon>
        <taxon>Haliscomenobacteraceae</taxon>
        <taxon>Portibacter</taxon>
    </lineage>
</organism>
<feature type="domain" description="Secretion system C-terminal sorting" evidence="1">
    <location>
        <begin position="764"/>
        <end position="824"/>
    </location>
</feature>
<dbReference type="Proteomes" id="UP001156666">
    <property type="component" value="Unassembled WGS sequence"/>
</dbReference>
<dbReference type="EMBL" id="BSOH01000005">
    <property type="protein sequence ID" value="GLR16488.1"/>
    <property type="molecule type" value="Genomic_DNA"/>
</dbReference>
<dbReference type="NCBIfam" id="TIGR04183">
    <property type="entry name" value="Por_Secre_tail"/>
    <property type="match status" value="1"/>
</dbReference>
<accession>A0AA37SPV2</accession>
<dbReference type="InterPro" id="IPR026444">
    <property type="entry name" value="Secre_tail"/>
</dbReference>
<proteinExistence type="predicted"/>
<dbReference type="SUPFAM" id="SSF53474">
    <property type="entry name" value="alpha/beta-Hydrolases"/>
    <property type="match status" value="1"/>
</dbReference>
<name>A0AA37SPV2_9BACT</name>
<dbReference type="AlphaFoldDB" id="A0AA37SPV2"/>
<gene>
    <name evidence="2" type="ORF">GCM10007940_11030</name>
</gene>